<evidence type="ECO:0000313" key="8">
    <source>
        <dbReference type="Proteomes" id="UP001589906"/>
    </source>
</evidence>
<comment type="function">
    <text evidence="5">Part of the ABC transporter complex HmuTUV involved in hemin import. Responsible for energy coupling to the transport system.</text>
</comment>
<feature type="domain" description="ABC transporter" evidence="6">
    <location>
        <begin position="4"/>
        <end position="232"/>
    </location>
</feature>
<keyword evidence="2" id="KW-0547">Nucleotide-binding</keyword>
<dbReference type="SUPFAM" id="SSF52540">
    <property type="entry name" value="P-loop containing nucleoside triphosphate hydrolases"/>
    <property type="match status" value="1"/>
</dbReference>
<dbReference type="CDD" id="cd03214">
    <property type="entry name" value="ABC_Iron-Siderophores_B12_Hemin"/>
    <property type="match status" value="1"/>
</dbReference>
<dbReference type="RefSeq" id="WP_376833502.1">
    <property type="nucleotide sequence ID" value="NZ_JBHLSW010000003.1"/>
</dbReference>
<evidence type="ECO:0000256" key="4">
    <source>
        <dbReference type="ARBA" id="ARBA00022967"/>
    </source>
</evidence>
<dbReference type="PROSITE" id="PS00211">
    <property type="entry name" value="ABC_TRANSPORTER_1"/>
    <property type="match status" value="1"/>
</dbReference>
<organism evidence="7 8">
    <name type="scientific">Brevundimonas balnearis</name>
    <dbReference type="NCBI Taxonomy" id="1572858"/>
    <lineage>
        <taxon>Bacteria</taxon>
        <taxon>Pseudomonadati</taxon>
        <taxon>Pseudomonadota</taxon>
        <taxon>Alphaproteobacteria</taxon>
        <taxon>Caulobacterales</taxon>
        <taxon>Caulobacteraceae</taxon>
        <taxon>Brevundimonas</taxon>
    </lineage>
</organism>
<evidence type="ECO:0000259" key="6">
    <source>
        <dbReference type="PROSITE" id="PS50893"/>
    </source>
</evidence>
<dbReference type="Pfam" id="PF00005">
    <property type="entry name" value="ABC_tran"/>
    <property type="match status" value="1"/>
</dbReference>
<dbReference type="PROSITE" id="PS50893">
    <property type="entry name" value="ABC_TRANSPORTER_2"/>
    <property type="match status" value="1"/>
</dbReference>
<proteinExistence type="predicted"/>
<comment type="caution">
    <text evidence="7">The sequence shown here is derived from an EMBL/GenBank/DDBJ whole genome shotgun (WGS) entry which is preliminary data.</text>
</comment>
<dbReference type="GO" id="GO:0005524">
    <property type="term" value="F:ATP binding"/>
    <property type="evidence" value="ECO:0007669"/>
    <property type="project" value="UniProtKB-KW"/>
</dbReference>
<keyword evidence="3 7" id="KW-0067">ATP-binding</keyword>
<dbReference type="Gene3D" id="3.40.50.300">
    <property type="entry name" value="P-loop containing nucleotide triphosphate hydrolases"/>
    <property type="match status" value="1"/>
</dbReference>
<dbReference type="InterPro" id="IPR027417">
    <property type="entry name" value="P-loop_NTPase"/>
</dbReference>
<dbReference type="PANTHER" id="PTHR42794:SF1">
    <property type="entry name" value="HEMIN IMPORT ATP-BINDING PROTEIN HMUV"/>
    <property type="match status" value="1"/>
</dbReference>
<name>A0ABV6QYQ7_9CAUL</name>
<dbReference type="InterPro" id="IPR003439">
    <property type="entry name" value="ABC_transporter-like_ATP-bd"/>
</dbReference>
<gene>
    <name evidence="7" type="ORF">ACFFGE_01215</name>
</gene>
<dbReference type="InterPro" id="IPR003593">
    <property type="entry name" value="AAA+_ATPase"/>
</dbReference>
<dbReference type="InterPro" id="IPR017871">
    <property type="entry name" value="ABC_transporter-like_CS"/>
</dbReference>
<evidence type="ECO:0000256" key="2">
    <source>
        <dbReference type="ARBA" id="ARBA00022741"/>
    </source>
</evidence>
<dbReference type="SMART" id="SM00382">
    <property type="entry name" value="AAA"/>
    <property type="match status" value="1"/>
</dbReference>
<evidence type="ECO:0000256" key="3">
    <source>
        <dbReference type="ARBA" id="ARBA00022840"/>
    </source>
</evidence>
<keyword evidence="8" id="KW-1185">Reference proteome</keyword>
<reference evidence="7 8" key="1">
    <citation type="submission" date="2024-09" db="EMBL/GenBank/DDBJ databases">
        <authorList>
            <person name="Sun Q."/>
            <person name="Mori K."/>
        </authorList>
    </citation>
    <scope>NUCLEOTIDE SEQUENCE [LARGE SCALE GENOMIC DNA]</scope>
    <source>
        <strain evidence="7 8">NCAIM B.02621</strain>
    </source>
</reference>
<evidence type="ECO:0000313" key="7">
    <source>
        <dbReference type="EMBL" id="MFC0632499.1"/>
    </source>
</evidence>
<evidence type="ECO:0000256" key="1">
    <source>
        <dbReference type="ARBA" id="ARBA00022448"/>
    </source>
</evidence>
<dbReference type="PANTHER" id="PTHR42794">
    <property type="entry name" value="HEMIN IMPORT ATP-BINDING PROTEIN HMUV"/>
    <property type="match status" value="1"/>
</dbReference>
<sequence>MTLLALDKVFAELAGRRVLDGVDLDIATGEFVCVCGPNGAGKTSLLRAALGLLPAEGRITVADRDLREMSPRQLAERLAYLPQERRLAWNVPAVELAALGAPFLSGEAGLARGRAALDLVEAGHLADRGVAEMSGGERARVVIARALATDADLLLADEPVAGLDPDVQHLVMRRLRERAGGGRAVVATLHDLSLAARHADRIVVLANGRKVADGAPPQALSADVLRAVFGLSGVWFEGVSGPVLAVEPAQGV</sequence>
<keyword evidence="1" id="KW-0813">Transport</keyword>
<dbReference type="Proteomes" id="UP001589906">
    <property type="component" value="Unassembled WGS sequence"/>
</dbReference>
<protein>
    <submittedName>
        <fullName evidence="7">ABC transporter ATP-binding protein</fullName>
    </submittedName>
</protein>
<keyword evidence="4" id="KW-1278">Translocase</keyword>
<accession>A0ABV6QYQ7</accession>
<dbReference type="EMBL" id="JBHLSW010000003">
    <property type="protein sequence ID" value="MFC0632499.1"/>
    <property type="molecule type" value="Genomic_DNA"/>
</dbReference>
<evidence type="ECO:0000256" key="5">
    <source>
        <dbReference type="ARBA" id="ARBA00037066"/>
    </source>
</evidence>